<dbReference type="FunFam" id="1.10.287.570:FF:000001">
    <property type="entry name" value="Anion exchange protein"/>
    <property type="match status" value="1"/>
</dbReference>
<dbReference type="PANTHER" id="PTHR11453">
    <property type="entry name" value="ANION EXCHANGE PROTEIN"/>
    <property type="match status" value="1"/>
</dbReference>
<evidence type="ECO:0000256" key="5">
    <source>
        <dbReference type="ARBA" id="ARBA00022692"/>
    </source>
</evidence>
<evidence type="ECO:0000256" key="8">
    <source>
        <dbReference type="ARBA" id="ARBA00023136"/>
    </source>
</evidence>
<dbReference type="PANTHER" id="PTHR11453:SF36">
    <property type="entry name" value="ANION EXCHANGE PROTEIN"/>
    <property type="match status" value="1"/>
</dbReference>
<comment type="similarity">
    <text evidence="2 9">Belongs to the anion exchanger (TC 2.A.31) family.</text>
</comment>
<dbReference type="InterPro" id="IPR011531">
    <property type="entry name" value="HCO3_transpt-like_TM_dom"/>
</dbReference>
<comment type="subcellular location">
    <subcellularLocation>
        <location evidence="1">Cell membrane</location>
        <topology evidence="1">Multi-pass membrane protein</topology>
    </subcellularLocation>
    <subcellularLocation>
        <location evidence="9">Membrane</location>
        <topology evidence="9">Multi-pass membrane protein</topology>
    </subcellularLocation>
</comment>
<dbReference type="AlphaFoldDB" id="A0A0K2VB20"/>
<feature type="region of interest" description="Disordered" evidence="10">
    <location>
        <begin position="904"/>
        <end position="927"/>
    </location>
</feature>
<dbReference type="InterPro" id="IPR013769">
    <property type="entry name" value="Band3_cytoplasmic_dom"/>
</dbReference>
<evidence type="ECO:0000256" key="2">
    <source>
        <dbReference type="ARBA" id="ARBA00010993"/>
    </source>
</evidence>
<dbReference type="GO" id="GO:0008509">
    <property type="term" value="F:monoatomic anion transmembrane transporter activity"/>
    <property type="evidence" value="ECO:0007669"/>
    <property type="project" value="InterPro"/>
</dbReference>
<feature type="transmembrane region" description="Helical" evidence="9">
    <location>
        <begin position="711"/>
        <end position="735"/>
    </location>
</feature>
<dbReference type="GO" id="GO:0005886">
    <property type="term" value="C:plasma membrane"/>
    <property type="evidence" value="ECO:0007669"/>
    <property type="project" value="UniProtKB-SubCell"/>
</dbReference>
<protein>
    <recommendedName>
        <fullName evidence="9">Anion exchange protein</fullName>
    </recommendedName>
</protein>
<feature type="transmembrane region" description="Helical" evidence="9">
    <location>
        <begin position="577"/>
        <end position="595"/>
    </location>
</feature>
<feature type="compositionally biased region" description="Low complexity" evidence="10">
    <location>
        <begin position="971"/>
        <end position="984"/>
    </location>
</feature>
<dbReference type="GO" id="GO:0051453">
    <property type="term" value="P:regulation of intracellular pH"/>
    <property type="evidence" value="ECO:0007669"/>
    <property type="project" value="TreeGrafter"/>
</dbReference>
<keyword evidence="5 9" id="KW-0812">Transmembrane</keyword>
<evidence type="ECO:0000256" key="3">
    <source>
        <dbReference type="ARBA" id="ARBA00022448"/>
    </source>
</evidence>
<reference evidence="14" key="1">
    <citation type="submission" date="2014-05" db="EMBL/GenBank/DDBJ databases">
        <authorList>
            <person name="Chronopoulou M."/>
        </authorList>
    </citation>
    <scope>NUCLEOTIDE SEQUENCE</scope>
    <source>
        <tissue evidence="14">Whole organism</tissue>
    </source>
</reference>
<dbReference type="InterPro" id="IPR003020">
    <property type="entry name" value="HCO3_transpt_euk"/>
</dbReference>
<organism evidence="14">
    <name type="scientific">Lepeophtheirus salmonis</name>
    <name type="common">Salmon louse</name>
    <name type="synonym">Caligus salmonis</name>
    <dbReference type="NCBI Taxonomy" id="72036"/>
    <lineage>
        <taxon>Eukaryota</taxon>
        <taxon>Metazoa</taxon>
        <taxon>Ecdysozoa</taxon>
        <taxon>Arthropoda</taxon>
        <taxon>Crustacea</taxon>
        <taxon>Multicrustacea</taxon>
        <taxon>Hexanauplia</taxon>
        <taxon>Copepoda</taxon>
        <taxon>Siphonostomatoida</taxon>
        <taxon>Caligidae</taxon>
        <taxon>Lepeophtheirus</taxon>
    </lineage>
</organism>
<feature type="transmembrane region" description="Helical" evidence="9">
    <location>
        <begin position="774"/>
        <end position="804"/>
    </location>
</feature>
<feature type="transmembrane region" description="Helical" evidence="9">
    <location>
        <begin position="515"/>
        <end position="532"/>
    </location>
</feature>
<dbReference type="NCBIfam" id="TIGR00834">
    <property type="entry name" value="ae"/>
    <property type="match status" value="1"/>
</dbReference>
<evidence type="ECO:0000256" key="10">
    <source>
        <dbReference type="SAM" id="MobiDB-lite"/>
    </source>
</evidence>
<keyword evidence="6 9" id="KW-1133">Transmembrane helix</keyword>
<sequence length="1100" mass="125092">MSESPSPAPSDNHYYSSEHISINDIPSIFSELLELVKYEDGYQEWKETARWIKYKENVEVEGNRWSKPHISTPSLQGWLRLRQSLRSGLTLIDLRAHSLREICEIVGDHIVSREDVNREEASRLQELWMKKHRHQFEGARKPDGKLTAVLKELLVQRLENKSNISGLRIPSRMSSRSGSRRCSITFPDDPVMDENYFSKPSVAEGKINYSLQKKISSNTEACIILVGVVSFLKKPVSVFIRLENAVILGDLPEVDITTRFIYICVGPQQIEKNGIDTSIILNDMGVSLATALSDKSFAKEVYECETVNDLLNIFDGYTNDLKTLPREWDSTFRIDPPPKTKTGKELDEIEEIDEDRRMREKSGLVRSGNFFGGLINDIKRKRPFYASDFIDGFHPQCISSFMFLYFACLTPIVAFGSLLGQATENRIATIESLMSGLICGVLFGLFSGQPLILLGSTGPVYVFEKILYTMCKDQDWDYLSFRLWIGIWVGAILIFLVAIDAGAYVCYITRFTEELFATLISFIFIFNAFKNLEKIRDKDYELLPPECTCLNRTDLEEKCILNDESYSVGCMAMESEVLLISILLFLGSFFISFTLKQIRNTGYFPGRVRDFLSNFAVVIAIGLMTGLDYMVGIKTPKLDVPSSFKPTWEGRDWIVTHALIFTDHLLSNPWWVDVFLAPVFAILATILIFMDQQITAVIVNKKENQLNKGGGYHLDMLVLAITIIICSVFGLPWFVAATVLSINHIQSLTKESESTAPGEKPQFLGIREQRVTHILIALCLGLSTLITPLLALIPMPVLFGIFLYMGVNSLKGLQFSDRLLLLFIPKKYQPDYIYLKYVPLGRVHAFTIVQLTALIGLWIIKNEPSTSISFPIMLVVICGIRKVLECFFTRRELMALDDLLPEGKQKRRHGGKESNQRNVWDDEYSSKSPKIRKKTRVSIELNDIVCKHPSGSSTVKKMKKMITHEKSHKVTPSNNIDSPSPSTSTTYPLVPFSPVVSKMYPDFKRTLIFVKLPEDKVHVPLHIQTPKVDDLIRNLHDLYPNTVPIVVSQRYKQNTKGIVFKLNDDLLEYISPNEVFEILIQHVDEDEEKELTLTLVEKDI</sequence>
<dbReference type="Pfam" id="PF00955">
    <property type="entry name" value="HCO3_cotransp"/>
    <property type="match status" value="1"/>
</dbReference>
<evidence type="ECO:0000256" key="4">
    <source>
        <dbReference type="ARBA" id="ARBA00022475"/>
    </source>
</evidence>
<feature type="domain" description="GRHL1/CP2 C-terminal" evidence="13">
    <location>
        <begin position="1004"/>
        <end position="1094"/>
    </location>
</feature>
<feature type="transmembrane region" description="Helical" evidence="9">
    <location>
        <begin position="402"/>
        <end position="420"/>
    </location>
</feature>
<feature type="transmembrane region" description="Helical" evidence="9">
    <location>
        <begin position="615"/>
        <end position="633"/>
    </location>
</feature>
<dbReference type="Gene3D" id="3.40.930.10">
    <property type="entry name" value="Mannitol-specific EII, Chain A"/>
    <property type="match status" value="1"/>
</dbReference>
<feature type="transmembrane region" description="Helical" evidence="9">
    <location>
        <begin position="483"/>
        <end position="508"/>
    </location>
</feature>
<evidence type="ECO:0000259" key="11">
    <source>
        <dbReference type="Pfam" id="PF00955"/>
    </source>
</evidence>
<evidence type="ECO:0000256" key="1">
    <source>
        <dbReference type="ARBA" id="ARBA00004651"/>
    </source>
</evidence>
<dbReference type="OrthoDB" id="1735926at2759"/>
<feature type="domain" description="Bicarbonate transporter-like transmembrane" evidence="11">
    <location>
        <begin position="370"/>
        <end position="900"/>
    </location>
</feature>
<dbReference type="Gene3D" id="1.10.287.570">
    <property type="entry name" value="Helical hairpin bin"/>
    <property type="match status" value="1"/>
</dbReference>
<accession>A0A0K2VB20</accession>
<dbReference type="GO" id="GO:0008510">
    <property type="term" value="F:sodium:bicarbonate symporter activity"/>
    <property type="evidence" value="ECO:0007669"/>
    <property type="project" value="TreeGrafter"/>
</dbReference>
<dbReference type="EMBL" id="HACA01030124">
    <property type="protein sequence ID" value="CDW47485.1"/>
    <property type="molecule type" value="Transcribed_RNA"/>
</dbReference>
<feature type="transmembrane region" description="Helical" evidence="9">
    <location>
        <begin position="670"/>
        <end position="690"/>
    </location>
</feature>
<evidence type="ECO:0000259" key="12">
    <source>
        <dbReference type="Pfam" id="PF07565"/>
    </source>
</evidence>
<dbReference type="GO" id="GO:0005452">
    <property type="term" value="F:solute:inorganic anion antiporter activity"/>
    <property type="evidence" value="ECO:0007669"/>
    <property type="project" value="InterPro"/>
</dbReference>
<keyword evidence="8 9" id="KW-0472">Membrane</keyword>
<evidence type="ECO:0000256" key="9">
    <source>
        <dbReference type="RuleBase" id="RU362035"/>
    </source>
</evidence>
<dbReference type="PRINTS" id="PR01231">
    <property type="entry name" value="HCO3TRNSPORT"/>
</dbReference>
<keyword evidence="4" id="KW-1003">Cell membrane</keyword>
<name>A0A0K2VB20_LEPSM</name>
<dbReference type="Pfam" id="PF25416">
    <property type="entry name" value="GRHL1_C"/>
    <property type="match status" value="1"/>
</dbReference>
<feature type="region of interest" description="Disordered" evidence="10">
    <location>
        <begin position="964"/>
        <end position="984"/>
    </location>
</feature>
<dbReference type="InterPro" id="IPR057520">
    <property type="entry name" value="GRHL1/CP2_C"/>
</dbReference>
<evidence type="ECO:0000256" key="7">
    <source>
        <dbReference type="ARBA" id="ARBA00023065"/>
    </source>
</evidence>
<dbReference type="Pfam" id="PF07565">
    <property type="entry name" value="Band_3_cyto"/>
    <property type="match status" value="1"/>
</dbReference>
<dbReference type="SUPFAM" id="SSF55804">
    <property type="entry name" value="Phoshotransferase/anion transport protein"/>
    <property type="match status" value="1"/>
</dbReference>
<feature type="transmembrane region" description="Helical" evidence="9">
    <location>
        <begin position="843"/>
        <end position="860"/>
    </location>
</feature>
<keyword evidence="3 9" id="KW-0813">Transport</keyword>
<evidence type="ECO:0000313" key="14">
    <source>
        <dbReference type="EMBL" id="CDW47485.1"/>
    </source>
</evidence>
<proteinExistence type="inferred from homology"/>
<keyword evidence="7 9" id="KW-0406">Ion transport</keyword>
<evidence type="ECO:0000256" key="6">
    <source>
        <dbReference type="ARBA" id="ARBA00022989"/>
    </source>
</evidence>
<feature type="transmembrane region" description="Helical" evidence="9">
    <location>
        <begin position="432"/>
        <end position="463"/>
    </location>
</feature>
<dbReference type="InterPro" id="IPR016152">
    <property type="entry name" value="PTrfase/Anion_transptr"/>
</dbReference>
<evidence type="ECO:0000259" key="13">
    <source>
        <dbReference type="Pfam" id="PF25416"/>
    </source>
</evidence>
<feature type="domain" description="Band 3 cytoplasmic" evidence="12">
    <location>
        <begin position="27"/>
        <end position="329"/>
    </location>
</feature>